<feature type="signal peptide" evidence="2">
    <location>
        <begin position="1"/>
        <end position="22"/>
    </location>
</feature>
<dbReference type="Pfam" id="PF00149">
    <property type="entry name" value="Metallophos"/>
    <property type="match status" value="1"/>
</dbReference>
<feature type="region of interest" description="Disordered" evidence="3">
    <location>
        <begin position="357"/>
        <end position="387"/>
    </location>
</feature>
<dbReference type="AlphaFoldDB" id="A0A9Q4G0P3"/>
<feature type="chain" id="PRO_5040538178" evidence="2">
    <location>
        <begin position="23"/>
        <end position="580"/>
    </location>
</feature>
<keyword evidence="2" id="KW-0547">Nucleotide-binding</keyword>
<sequence length="580" mass="62613">MKKKTSLSALSAVAALTLFLTACNTDNNLENNENNNNTGNDTNNQNNEQNEAGEEAFNLTIFHTNDTHGRTNMYPQLITTLNEAKETYGEGLLLDAGDVFSGTLYFNEFRGQDAVEFMNLMEYDAFVPGNHEFDLGDPEEGHSELAEFFQAAEFPIVAANMDFSADSSFDGMIGDSISSDGEGGTIYDGIIVEHEGEQIGIFGLNTEDTLHISSPGEVTFNDYIETAQDMVDQFEAEGVNKIIALTHLGYDTDPNVGNDLLLAEQVEGIDVIIGGHSHTQVDPPTLVTENADGEAIEPTVVSQAGEYGQFLGVTTVAFDENGVVVSSDGELLATEDREPDSEAAELLAPYTGQIEELQNEPAGSTVISELPNPRHGEDGEEGDPESVRANETALGNLISDAQLAAAQSVEENTIMALQNGGGIRAPIAEGDVTIGELIEVQPFGNRLTLLELTGEELIEAFEASVYDTPEENGGFLQVSSGTRLTYDSSEEPGQRVVSLEVDIDGEYVEIDEEETYTVATNNFTATGGDDHAVFGAAYDDGRGTIVGFTDWEMLRDYMAELGDVDYHVEDRLIDLSSEDE</sequence>
<reference evidence="6" key="1">
    <citation type="submission" date="2020-06" db="EMBL/GenBank/DDBJ databases">
        <title>Insight into the genomes of haloalkaliphilic bacilli from Kenyan soda lakes.</title>
        <authorList>
            <person name="Mwirichia R."/>
            <person name="Villamizar G.C."/>
            <person name="Poehlein A."/>
            <person name="Mugweru J."/>
            <person name="Kipnyargis A."/>
            <person name="Kiplimo D."/>
            <person name="Orwa P."/>
            <person name="Daniel R."/>
        </authorList>
    </citation>
    <scope>NUCLEOTIDE SEQUENCE</scope>
    <source>
        <strain evidence="6">B1096_S55</strain>
    </source>
</reference>
<name>A0A9Q4G0P3_SALAG</name>
<evidence type="ECO:0000313" key="7">
    <source>
        <dbReference type="Proteomes" id="UP001057753"/>
    </source>
</evidence>
<dbReference type="InterPro" id="IPR029052">
    <property type="entry name" value="Metallo-depent_PP-like"/>
</dbReference>
<dbReference type="InterPro" id="IPR008334">
    <property type="entry name" value="5'-Nucleotdase_C"/>
</dbReference>
<evidence type="ECO:0000259" key="5">
    <source>
        <dbReference type="Pfam" id="PF02872"/>
    </source>
</evidence>
<dbReference type="InterPro" id="IPR004843">
    <property type="entry name" value="Calcineurin-like_PHP"/>
</dbReference>
<dbReference type="Proteomes" id="UP001057753">
    <property type="component" value="Unassembled WGS sequence"/>
</dbReference>
<feature type="domain" description="5'-Nucleotidase C-terminal" evidence="5">
    <location>
        <begin position="385"/>
        <end position="533"/>
    </location>
</feature>
<dbReference type="Gene3D" id="3.60.21.10">
    <property type="match status" value="1"/>
</dbReference>
<organism evidence="6 7">
    <name type="scientific">Salipaludibacillus agaradhaerens</name>
    <name type="common">Bacillus agaradhaerens</name>
    <dbReference type="NCBI Taxonomy" id="76935"/>
    <lineage>
        <taxon>Bacteria</taxon>
        <taxon>Bacillati</taxon>
        <taxon>Bacillota</taxon>
        <taxon>Bacilli</taxon>
        <taxon>Bacillales</taxon>
        <taxon>Bacillaceae</taxon>
    </lineage>
</organism>
<comment type="similarity">
    <text evidence="2">Belongs to the 5'-nucleotidase family.</text>
</comment>
<evidence type="ECO:0000256" key="3">
    <source>
        <dbReference type="SAM" id="MobiDB-lite"/>
    </source>
</evidence>
<dbReference type="GO" id="GO:0008768">
    <property type="term" value="F:UDP-sugar diphosphatase activity"/>
    <property type="evidence" value="ECO:0007669"/>
    <property type="project" value="TreeGrafter"/>
</dbReference>
<proteinExistence type="inferred from homology"/>
<dbReference type="PANTHER" id="PTHR11575">
    <property type="entry name" value="5'-NUCLEOTIDASE-RELATED"/>
    <property type="match status" value="1"/>
</dbReference>
<dbReference type="GO" id="GO:0030288">
    <property type="term" value="C:outer membrane-bounded periplasmic space"/>
    <property type="evidence" value="ECO:0007669"/>
    <property type="project" value="TreeGrafter"/>
</dbReference>
<evidence type="ECO:0000256" key="2">
    <source>
        <dbReference type="RuleBase" id="RU362119"/>
    </source>
</evidence>
<comment type="caution">
    <text evidence="6">The sequence shown here is derived from an EMBL/GenBank/DDBJ whole genome shotgun (WGS) entry which is preliminary data.</text>
</comment>
<dbReference type="InterPro" id="IPR006179">
    <property type="entry name" value="5_nucleotidase/apyrase"/>
</dbReference>
<dbReference type="GO" id="GO:0009166">
    <property type="term" value="P:nucleotide catabolic process"/>
    <property type="evidence" value="ECO:0007669"/>
    <property type="project" value="InterPro"/>
</dbReference>
<dbReference type="PRINTS" id="PR01607">
    <property type="entry name" value="APYRASEFAMLY"/>
</dbReference>
<accession>A0A9Q4G0P3</accession>
<dbReference type="RefSeq" id="WP_257822479.1">
    <property type="nucleotide sequence ID" value="NZ_JABXYM010000001.1"/>
</dbReference>
<dbReference type="EMBL" id="JABXYM010000001">
    <property type="protein sequence ID" value="MCR6098103.1"/>
    <property type="molecule type" value="Genomic_DNA"/>
</dbReference>
<protein>
    <submittedName>
        <fullName evidence="6">5'-nucleotidase C-terminal domain-containing protein</fullName>
    </submittedName>
</protein>
<dbReference type="InterPro" id="IPR036907">
    <property type="entry name" value="5'-Nucleotdase_C_sf"/>
</dbReference>
<dbReference type="PANTHER" id="PTHR11575:SF24">
    <property type="entry name" value="5'-NUCLEOTIDASE"/>
    <property type="match status" value="1"/>
</dbReference>
<feature type="domain" description="Calcineurin-like phosphoesterase" evidence="4">
    <location>
        <begin position="60"/>
        <end position="279"/>
    </location>
</feature>
<evidence type="ECO:0000313" key="6">
    <source>
        <dbReference type="EMBL" id="MCR6098103.1"/>
    </source>
</evidence>
<keyword evidence="1 2" id="KW-0732">Signal</keyword>
<evidence type="ECO:0000259" key="4">
    <source>
        <dbReference type="Pfam" id="PF00149"/>
    </source>
</evidence>
<gene>
    <name evidence="6" type="ORF">HXA33_16305</name>
</gene>
<dbReference type="GO" id="GO:0000166">
    <property type="term" value="F:nucleotide binding"/>
    <property type="evidence" value="ECO:0007669"/>
    <property type="project" value="UniProtKB-KW"/>
</dbReference>
<dbReference type="SUPFAM" id="SSF55816">
    <property type="entry name" value="5'-nucleotidase (syn. UDP-sugar hydrolase), C-terminal domain"/>
    <property type="match status" value="1"/>
</dbReference>
<keyword evidence="7" id="KW-1185">Reference proteome</keyword>
<dbReference type="Pfam" id="PF02872">
    <property type="entry name" value="5_nucleotid_C"/>
    <property type="match status" value="1"/>
</dbReference>
<dbReference type="GO" id="GO:0008253">
    <property type="term" value="F:5'-nucleotidase activity"/>
    <property type="evidence" value="ECO:0007669"/>
    <property type="project" value="TreeGrafter"/>
</dbReference>
<evidence type="ECO:0000256" key="1">
    <source>
        <dbReference type="ARBA" id="ARBA00022729"/>
    </source>
</evidence>
<keyword evidence="2" id="KW-0378">Hydrolase</keyword>
<dbReference type="PROSITE" id="PS51257">
    <property type="entry name" value="PROKAR_LIPOPROTEIN"/>
    <property type="match status" value="1"/>
</dbReference>
<dbReference type="SUPFAM" id="SSF56300">
    <property type="entry name" value="Metallo-dependent phosphatases"/>
    <property type="match status" value="1"/>
</dbReference>
<dbReference type="Gene3D" id="3.90.780.10">
    <property type="entry name" value="5'-Nucleotidase, C-terminal domain"/>
    <property type="match status" value="1"/>
</dbReference>